<dbReference type="PANTHER" id="PTHR36151">
    <property type="entry name" value="BLR2777 PROTEIN"/>
    <property type="match status" value="1"/>
</dbReference>
<feature type="domain" description="ER-bound oxygenase mpaB/mpaB'/Rubber oxygenase catalytic" evidence="1">
    <location>
        <begin position="11"/>
        <end position="245"/>
    </location>
</feature>
<evidence type="ECO:0000313" key="3">
    <source>
        <dbReference type="Proteomes" id="UP001500665"/>
    </source>
</evidence>
<dbReference type="Proteomes" id="UP001500665">
    <property type="component" value="Unassembled WGS sequence"/>
</dbReference>
<evidence type="ECO:0000313" key="2">
    <source>
        <dbReference type="EMBL" id="GAA0964470.1"/>
    </source>
</evidence>
<dbReference type="PANTHER" id="PTHR36151:SF3">
    <property type="entry name" value="ER-BOUND OXYGENASE MPAB_MPAB'_RUBBER OXYGENASE CATALYTIC DOMAIN-CONTAINING PROTEIN"/>
    <property type="match status" value="1"/>
</dbReference>
<dbReference type="Pfam" id="PF09995">
    <property type="entry name" value="MPAB_Lcp_cat"/>
    <property type="match status" value="1"/>
</dbReference>
<organism evidence="2 3">
    <name type="scientific">Actinocorallia libanotica</name>
    <dbReference type="NCBI Taxonomy" id="46162"/>
    <lineage>
        <taxon>Bacteria</taxon>
        <taxon>Bacillati</taxon>
        <taxon>Actinomycetota</taxon>
        <taxon>Actinomycetes</taxon>
        <taxon>Streptosporangiales</taxon>
        <taxon>Thermomonosporaceae</taxon>
        <taxon>Actinocorallia</taxon>
    </lineage>
</organism>
<name>A0ABN1RVI8_9ACTN</name>
<gene>
    <name evidence="2" type="ORF">GCM10009550_62380</name>
</gene>
<comment type="caution">
    <text evidence="2">The sequence shown here is derived from an EMBL/GenBank/DDBJ whole genome shotgun (WGS) entry which is preliminary data.</text>
</comment>
<protein>
    <submittedName>
        <fullName evidence="2">Oxygenase MpaB family protein</fullName>
    </submittedName>
</protein>
<evidence type="ECO:0000259" key="1">
    <source>
        <dbReference type="Pfam" id="PF09995"/>
    </source>
</evidence>
<accession>A0ABN1RVI8</accession>
<dbReference type="EMBL" id="BAAAHH010000034">
    <property type="protein sequence ID" value="GAA0964470.1"/>
    <property type="molecule type" value="Genomic_DNA"/>
</dbReference>
<keyword evidence="3" id="KW-1185">Reference proteome</keyword>
<reference evidence="2 3" key="1">
    <citation type="journal article" date="2019" name="Int. J. Syst. Evol. Microbiol.">
        <title>The Global Catalogue of Microorganisms (GCM) 10K type strain sequencing project: providing services to taxonomists for standard genome sequencing and annotation.</title>
        <authorList>
            <consortium name="The Broad Institute Genomics Platform"/>
            <consortium name="The Broad Institute Genome Sequencing Center for Infectious Disease"/>
            <person name="Wu L."/>
            <person name="Ma J."/>
        </authorList>
    </citation>
    <scope>NUCLEOTIDE SEQUENCE [LARGE SCALE GENOMIC DNA]</scope>
    <source>
        <strain evidence="2 3">JCM 10696</strain>
    </source>
</reference>
<dbReference type="RefSeq" id="WP_344244856.1">
    <property type="nucleotide sequence ID" value="NZ_BAAAHH010000034.1"/>
</dbReference>
<sequence length="280" mass="31874">MQPLGPDSLTWRFFGDNRALLAGPRAGILQLMLPSLGQGVMEHSVFFSDTFGRLKRSAGPILNTVYGGSEAARTGKRVRDYHVNIKGDMPGGERYHALDPETYFWAHATFLDHLIYSTETFMRPLTDAEKQRIYEESKTWYAMYGVSDRAMPEDWPAFQVYWKRMLNERLSAHKSATYSVGYAKKGLPRPRQIPEGAWKVLSLPLNAVARFLTVGGLPPEARDVLGLRWSRADERRYQRFAELVRSLGDLWSVLPDVVKYSAPARKAFRRDGRPAPLPRP</sequence>
<dbReference type="InterPro" id="IPR018713">
    <property type="entry name" value="MPAB/Lcp_cat_dom"/>
</dbReference>
<proteinExistence type="predicted"/>